<evidence type="ECO:0000313" key="2">
    <source>
        <dbReference type="EMBL" id="KAK4523220.1"/>
    </source>
</evidence>
<dbReference type="EMBL" id="JANCYU010000012">
    <property type="protein sequence ID" value="KAK4523220.1"/>
    <property type="molecule type" value="Genomic_DNA"/>
</dbReference>
<accession>A0AAV9I7Z8</accession>
<feature type="compositionally biased region" description="Basic and acidic residues" evidence="1">
    <location>
        <begin position="30"/>
        <end position="41"/>
    </location>
</feature>
<sequence length="197" mass="22222">MAAQPVQQYRLDQRLRKRRRSNLEKPNLATKREKGNEQHERLDTLVSGDGRESGLVGSACYNSQVSGKYSCHDSFTQESILRFVTRRRNSQTSGETKPDIFGKESDVGNATSEQQQLVAGENWDFLKEEEEETLGDSLCDDASIRSLLSSPIGESREEEMEDMNEDEPFCSVAPEKRIAFGSSADLLLRQVYDLYGS</sequence>
<protein>
    <submittedName>
        <fullName evidence="2">Uncharacterized protein</fullName>
    </submittedName>
</protein>
<dbReference type="Proteomes" id="UP001300502">
    <property type="component" value="Unassembled WGS sequence"/>
</dbReference>
<comment type="caution">
    <text evidence="2">The sequence shown here is derived from an EMBL/GenBank/DDBJ whole genome shotgun (WGS) entry which is preliminary data.</text>
</comment>
<name>A0AAV9I7Z8_9RHOD</name>
<feature type="compositionally biased region" description="Basic and acidic residues" evidence="1">
    <location>
        <begin position="96"/>
        <end position="106"/>
    </location>
</feature>
<organism evidence="2 3">
    <name type="scientific">Galdieria yellowstonensis</name>
    <dbReference type="NCBI Taxonomy" id="3028027"/>
    <lineage>
        <taxon>Eukaryota</taxon>
        <taxon>Rhodophyta</taxon>
        <taxon>Bangiophyceae</taxon>
        <taxon>Galdieriales</taxon>
        <taxon>Galdieriaceae</taxon>
        <taxon>Galdieria</taxon>
    </lineage>
</organism>
<feature type="region of interest" description="Disordered" evidence="1">
    <location>
        <begin position="1"/>
        <end position="41"/>
    </location>
</feature>
<reference evidence="2 3" key="1">
    <citation type="submission" date="2022-07" db="EMBL/GenBank/DDBJ databases">
        <title>Genome-wide signatures of adaptation to extreme environments.</title>
        <authorList>
            <person name="Cho C.H."/>
            <person name="Yoon H.S."/>
        </authorList>
    </citation>
    <scope>NUCLEOTIDE SEQUENCE [LARGE SCALE GENOMIC DNA]</scope>
    <source>
        <strain evidence="2 3">108.79 E11</strain>
    </source>
</reference>
<dbReference type="AlphaFoldDB" id="A0AAV9I7Z8"/>
<proteinExistence type="predicted"/>
<keyword evidence="3" id="KW-1185">Reference proteome</keyword>
<gene>
    <name evidence="2" type="ORF">GAYE_PCTG44G1113</name>
</gene>
<evidence type="ECO:0000256" key="1">
    <source>
        <dbReference type="SAM" id="MobiDB-lite"/>
    </source>
</evidence>
<evidence type="ECO:0000313" key="3">
    <source>
        <dbReference type="Proteomes" id="UP001300502"/>
    </source>
</evidence>
<feature type="region of interest" description="Disordered" evidence="1">
    <location>
        <begin position="87"/>
        <end position="109"/>
    </location>
</feature>